<dbReference type="Proteomes" id="UP001151760">
    <property type="component" value="Unassembled WGS sequence"/>
</dbReference>
<sequence>MFTVLAPSLEPPPEHRSTVAVNGGQRRSTAGQPLLVHQSTVAVNDGQWWRTTVDHCRTTVRPPVNHRQTTGQQWSTASQWWVNGGHVACHMDPRVPTWHLRGC</sequence>
<feature type="region of interest" description="Disordered" evidence="1">
    <location>
        <begin position="1"/>
        <end position="31"/>
    </location>
</feature>
<comment type="caution">
    <text evidence="2">The sequence shown here is derived from an EMBL/GenBank/DDBJ whole genome shotgun (WGS) entry which is preliminary data.</text>
</comment>
<name>A0ABQ4YAI1_9ASTR</name>
<proteinExistence type="predicted"/>
<evidence type="ECO:0000313" key="3">
    <source>
        <dbReference type="Proteomes" id="UP001151760"/>
    </source>
</evidence>
<evidence type="ECO:0000313" key="2">
    <source>
        <dbReference type="EMBL" id="GJS73887.1"/>
    </source>
</evidence>
<protein>
    <submittedName>
        <fullName evidence="2">Uncharacterized protein</fullName>
    </submittedName>
</protein>
<organism evidence="2 3">
    <name type="scientific">Tanacetum coccineum</name>
    <dbReference type="NCBI Taxonomy" id="301880"/>
    <lineage>
        <taxon>Eukaryota</taxon>
        <taxon>Viridiplantae</taxon>
        <taxon>Streptophyta</taxon>
        <taxon>Embryophyta</taxon>
        <taxon>Tracheophyta</taxon>
        <taxon>Spermatophyta</taxon>
        <taxon>Magnoliopsida</taxon>
        <taxon>eudicotyledons</taxon>
        <taxon>Gunneridae</taxon>
        <taxon>Pentapetalae</taxon>
        <taxon>asterids</taxon>
        <taxon>campanulids</taxon>
        <taxon>Asterales</taxon>
        <taxon>Asteraceae</taxon>
        <taxon>Asteroideae</taxon>
        <taxon>Anthemideae</taxon>
        <taxon>Anthemidinae</taxon>
        <taxon>Tanacetum</taxon>
    </lineage>
</organism>
<gene>
    <name evidence="2" type="ORF">Tco_0706728</name>
</gene>
<accession>A0ABQ4YAI1</accession>
<reference evidence="2" key="1">
    <citation type="journal article" date="2022" name="Int. J. Mol. Sci.">
        <title>Draft Genome of Tanacetum Coccineum: Genomic Comparison of Closely Related Tanacetum-Family Plants.</title>
        <authorList>
            <person name="Yamashiro T."/>
            <person name="Shiraishi A."/>
            <person name="Nakayama K."/>
            <person name="Satake H."/>
        </authorList>
    </citation>
    <scope>NUCLEOTIDE SEQUENCE</scope>
</reference>
<keyword evidence="3" id="KW-1185">Reference proteome</keyword>
<reference evidence="2" key="2">
    <citation type="submission" date="2022-01" db="EMBL/GenBank/DDBJ databases">
        <authorList>
            <person name="Yamashiro T."/>
            <person name="Shiraishi A."/>
            <person name="Satake H."/>
            <person name="Nakayama K."/>
        </authorList>
    </citation>
    <scope>NUCLEOTIDE SEQUENCE</scope>
</reference>
<evidence type="ECO:0000256" key="1">
    <source>
        <dbReference type="SAM" id="MobiDB-lite"/>
    </source>
</evidence>
<dbReference type="EMBL" id="BQNB010010189">
    <property type="protein sequence ID" value="GJS73887.1"/>
    <property type="molecule type" value="Genomic_DNA"/>
</dbReference>